<dbReference type="Gene3D" id="1.10.150.870">
    <property type="match status" value="1"/>
</dbReference>
<evidence type="ECO:0000259" key="10">
    <source>
        <dbReference type="SMART" id="SM00481"/>
    </source>
</evidence>
<dbReference type="NCBIfam" id="TIGR00594">
    <property type="entry name" value="polc"/>
    <property type="match status" value="1"/>
</dbReference>
<dbReference type="InterPro" id="IPR011708">
    <property type="entry name" value="DNA_pol3_alpha_NTPase_dom"/>
</dbReference>
<dbReference type="Gene3D" id="3.20.20.140">
    <property type="entry name" value="Metal-dependent hydrolases"/>
    <property type="match status" value="1"/>
</dbReference>
<evidence type="ECO:0000256" key="7">
    <source>
        <dbReference type="ARBA" id="ARBA00022932"/>
    </source>
</evidence>
<evidence type="ECO:0000256" key="3">
    <source>
        <dbReference type="ARBA" id="ARBA00022679"/>
    </source>
</evidence>
<evidence type="ECO:0000256" key="5">
    <source>
        <dbReference type="ARBA" id="ARBA00022705"/>
    </source>
</evidence>
<dbReference type="Pfam" id="PF02811">
    <property type="entry name" value="PHP"/>
    <property type="match status" value="1"/>
</dbReference>
<evidence type="ECO:0000256" key="8">
    <source>
        <dbReference type="ARBA" id="ARBA00023204"/>
    </source>
</evidence>
<evidence type="ECO:0000313" key="11">
    <source>
        <dbReference type="EMBL" id="NMP23036.1"/>
    </source>
</evidence>
<reference evidence="11 12" key="1">
    <citation type="submission" date="2020-04" db="EMBL/GenBank/DDBJ databases">
        <authorList>
            <person name="Zhang R."/>
            <person name="Schippers A."/>
        </authorList>
    </citation>
    <scope>NUCLEOTIDE SEQUENCE [LARGE SCALE GENOMIC DNA]</scope>
    <source>
        <strain evidence="11 12">DSM 109850</strain>
    </source>
</reference>
<evidence type="ECO:0000256" key="9">
    <source>
        <dbReference type="ARBA" id="ARBA00049244"/>
    </source>
</evidence>
<dbReference type="AlphaFoldDB" id="A0A7Y0L5E0"/>
<keyword evidence="8" id="KW-0234">DNA repair</keyword>
<dbReference type="InterPro" id="IPR004013">
    <property type="entry name" value="PHP_dom"/>
</dbReference>
<dbReference type="RefSeq" id="WP_169099934.1">
    <property type="nucleotide sequence ID" value="NZ_JABBVZ010000038.1"/>
</dbReference>
<dbReference type="Proteomes" id="UP000533476">
    <property type="component" value="Unassembled WGS sequence"/>
</dbReference>
<dbReference type="EC" id="2.7.7.7" evidence="1"/>
<evidence type="ECO:0000256" key="6">
    <source>
        <dbReference type="ARBA" id="ARBA00022763"/>
    </source>
</evidence>
<keyword evidence="3" id="KW-0808">Transferase</keyword>
<dbReference type="InterPro" id="IPR040982">
    <property type="entry name" value="DNA_pol3_finger"/>
</dbReference>
<dbReference type="GO" id="GO:0006281">
    <property type="term" value="P:DNA repair"/>
    <property type="evidence" value="ECO:0007669"/>
    <property type="project" value="UniProtKB-KW"/>
</dbReference>
<comment type="catalytic activity">
    <reaction evidence="9">
        <text>DNA(n) + a 2'-deoxyribonucleoside 5'-triphosphate = DNA(n+1) + diphosphate</text>
        <dbReference type="Rhea" id="RHEA:22508"/>
        <dbReference type="Rhea" id="RHEA-COMP:17339"/>
        <dbReference type="Rhea" id="RHEA-COMP:17340"/>
        <dbReference type="ChEBI" id="CHEBI:33019"/>
        <dbReference type="ChEBI" id="CHEBI:61560"/>
        <dbReference type="ChEBI" id="CHEBI:173112"/>
        <dbReference type="EC" id="2.7.7.7"/>
    </reaction>
</comment>
<dbReference type="InterPro" id="IPR041931">
    <property type="entry name" value="DNA_pol3_alpha_thumb_dom"/>
</dbReference>
<dbReference type="CDD" id="cd04485">
    <property type="entry name" value="DnaE_OBF"/>
    <property type="match status" value="1"/>
</dbReference>
<dbReference type="Pfam" id="PF14579">
    <property type="entry name" value="HHH_6"/>
    <property type="match status" value="1"/>
</dbReference>
<comment type="caution">
    <text evidence="11">The sequence shown here is derived from an EMBL/GenBank/DDBJ whole genome shotgun (WGS) entry which is preliminary data.</text>
</comment>
<dbReference type="InterPro" id="IPR029460">
    <property type="entry name" value="DNAPol_HHH"/>
</dbReference>
<keyword evidence="2" id="KW-0963">Cytoplasm</keyword>
<accession>A0A7Y0L5E0</accession>
<keyword evidence="7" id="KW-0239">DNA-directed DNA polymerase</keyword>
<dbReference type="InterPro" id="IPR004805">
    <property type="entry name" value="DnaE2/DnaE/PolC"/>
</dbReference>
<dbReference type="Pfam" id="PF17657">
    <property type="entry name" value="DNA_pol3_finger"/>
    <property type="match status" value="1"/>
</dbReference>
<dbReference type="EMBL" id="JABBVZ010000038">
    <property type="protein sequence ID" value="NMP23036.1"/>
    <property type="molecule type" value="Genomic_DNA"/>
</dbReference>
<proteinExistence type="predicted"/>
<keyword evidence="6" id="KW-0227">DNA damage</keyword>
<dbReference type="PANTHER" id="PTHR32294">
    <property type="entry name" value="DNA POLYMERASE III SUBUNIT ALPHA"/>
    <property type="match status" value="1"/>
</dbReference>
<dbReference type="GO" id="GO:0003887">
    <property type="term" value="F:DNA-directed DNA polymerase activity"/>
    <property type="evidence" value="ECO:0007669"/>
    <property type="project" value="UniProtKB-KW"/>
</dbReference>
<evidence type="ECO:0000256" key="2">
    <source>
        <dbReference type="ARBA" id="ARBA00022490"/>
    </source>
</evidence>
<gene>
    <name evidence="11" type="ORF">HIJ39_11855</name>
</gene>
<sequence length="1011" mass="113903">MSGAHLHVHSAFSFLNGASHPTDIVREAASQGITTLALTDDYRVSGIVPFLKACQEYGVKGIVGAEVEVEDWGKLVLLVPESSAYPDLTALLTAAHLENPRGQTRVNGDMLRRYSGSLIALTGDREGLLARAYIERDMARLAEIRKQLAAIFGPDRLYVEVTTSLLPGDRRLFRALRDLAEAEGWPLVATGAVHYARKESFGLYDLMTCIRTGERIESVFSDRRLNAENYLKPWSDFEKLFRDWPQVLAATEALAERLQSPELFNRRFRPLFALPEGMRAEQALREKVLQGSRRRYKSQALEVRPRIERELSVIQDLGFSDYFLVVADVADFARQQGIRFSGRGSAADSVVAYCLGITDVDAWRRNLLFERFMSRERQEMPDIDIDFDARRRDEVEAYVTHRYGSEHVARVATYQTYRQRLAVREIGKVMGFPPQELDALAKSLPEAPIHSLLERWEQIPELRQYPESDRLRAVLTWAKAIEGLPRHIGTHLGGVVITDVPIEAISPRERSPKGVEIVQFDKRDVEDLGLMKLDLLSLRTFSAVEVASQAIQQRQAFDYDQIPLEDEATFQRLQKGDSIGVFQLESPAQRALAQRLQPSLWEDIVASLALIRPGPIKGNMVDPFVARRRGEEPVTYLHPDLEPILSKTYGVVLFQEQVIAIASTLAGFTPGEADLLRRVMTHARSTAEMEMLGQRFREKAMARGVSEEIADQVFQQIVGYASYGFNEAHAAAFAETSYRTAYLLEHFPRQYFLGLLNAEPLGYYPIDVLLVEARRRQIPILPMDINQSQAAASEEGSCLRIGLGFLNGMGMETAEAIVDRRPQGGYRHPEDVAERVPGARKHLPALIEVGAFDCISPDRSGFLEDIQGTNGLRLTSARSDRLWTPAEQVVADYRHLGFGQRWQWMEFWRPHVAREGYQSIQDIQQAPAGQPVRAVALFYRPHRPPTRSGRLVVFFSLVDETGVLEARLSSKGYQRFGHLLFGKVRRMIAVAGIREPSGIRVTALSAWPPEA</sequence>
<dbReference type="Gene3D" id="1.10.10.1600">
    <property type="entry name" value="Bacterial DNA polymerase III alpha subunit, thumb domain"/>
    <property type="match status" value="1"/>
</dbReference>
<dbReference type="Pfam" id="PF07733">
    <property type="entry name" value="DNA_pol3_alpha"/>
    <property type="match status" value="1"/>
</dbReference>
<dbReference type="SMART" id="SM00481">
    <property type="entry name" value="POLIIIAc"/>
    <property type="match status" value="1"/>
</dbReference>
<organism evidence="11 12">
    <name type="scientific">Sulfobacillus harzensis</name>
    <dbReference type="NCBI Taxonomy" id="2729629"/>
    <lineage>
        <taxon>Bacteria</taxon>
        <taxon>Bacillati</taxon>
        <taxon>Bacillota</taxon>
        <taxon>Clostridia</taxon>
        <taxon>Eubacteriales</taxon>
        <taxon>Clostridiales Family XVII. Incertae Sedis</taxon>
        <taxon>Sulfobacillus</taxon>
    </lineage>
</organism>
<dbReference type="InterPro" id="IPR016195">
    <property type="entry name" value="Pol/histidinol_Pase-like"/>
</dbReference>
<dbReference type="PANTHER" id="PTHR32294:SF4">
    <property type="entry name" value="ERROR-PRONE DNA POLYMERASE"/>
    <property type="match status" value="1"/>
</dbReference>
<feature type="domain" description="Polymerase/histidinol phosphatase N-terminal" evidence="10">
    <location>
        <begin position="4"/>
        <end position="71"/>
    </location>
</feature>
<protein>
    <recommendedName>
        <fullName evidence="1">DNA-directed DNA polymerase</fullName>
        <ecNumber evidence="1">2.7.7.7</ecNumber>
    </recommendedName>
</protein>
<evidence type="ECO:0000313" key="12">
    <source>
        <dbReference type="Proteomes" id="UP000533476"/>
    </source>
</evidence>
<dbReference type="GO" id="GO:0008408">
    <property type="term" value="F:3'-5' exonuclease activity"/>
    <property type="evidence" value="ECO:0007669"/>
    <property type="project" value="InterPro"/>
</dbReference>
<keyword evidence="4" id="KW-0548">Nucleotidyltransferase</keyword>
<keyword evidence="5" id="KW-0235">DNA replication</keyword>
<evidence type="ECO:0000256" key="1">
    <source>
        <dbReference type="ARBA" id="ARBA00012417"/>
    </source>
</evidence>
<dbReference type="InterPro" id="IPR003141">
    <property type="entry name" value="Pol/His_phosphatase_N"/>
</dbReference>
<evidence type="ECO:0000256" key="4">
    <source>
        <dbReference type="ARBA" id="ARBA00022695"/>
    </source>
</evidence>
<dbReference type="GO" id="GO:0006260">
    <property type="term" value="P:DNA replication"/>
    <property type="evidence" value="ECO:0007669"/>
    <property type="project" value="UniProtKB-KW"/>
</dbReference>
<keyword evidence="12" id="KW-1185">Reference proteome</keyword>
<name>A0A7Y0L5E0_9FIRM</name>
<dbReference type="SUPFAM" id="SSF89550">
    <property type="entry name" value="PHP domain-like"/>
    <property type="match status" value="1"/>
</dbReference>